<dbReference type="Proteomes" id="UP000011531">
    <property type="component" value="Unassembled WGS sequence"/>
</dbReference>
<dbReference type="STRING" id="1227498.C492_05410"/>
<feature type="transmembrane region" description="Helical" evidence="1">
    <location>
        <begin position="20"/>
        <end position="41"/>
    </location>
</feature>
<evidence type="ECO:0000313" key="2">
    <source>
        <dbReference type="EMBL" id="ELY64340.1"/>
    </source>
</evidence>
<name>L9XRD3_9EURY</name>
<reference evidence="2 3" key="1">
    <citation type="journal article" date="2014" name="PLoS Genet.">
        <title>Phylogenetically driven sequencing of extremely halophilic archaea reveals strategies for static and dynamic osmo-response.</title>
        <authorList>
            <person name="Becker E.A."/>
            <person name="Seitzer P.M."/>
            <person name="Tritt A."/>
            <person name="Larsen D."/>
            <person name="Krusor M."/>
            <person name="Yao A.I."/>
            <person name="Wu D."/>
            <person name="Madern D."/>
            <person name="Eisen J.A."/>
            <person name="Darling A.E."/>
            <person name="Facciotti M.T."/>
        </authorList>
    </citation>
    <scope>NUCLEOTIDE SEQUENCE [LARGE SCALE GENOMIC DNA]</scope>
    <source>
        <strain evidence="2 3">DSM 18795</strain>
    </source>
</reference>
<organism evidence="2 3">
    <name type="scientific">Natronococcus jeotgali DSM 18795</name>
    <dbReference type="NCBI Taxonomy" id="1227498"/>
    <lineage>
        <taxon>Archaea</taxon>
        <taxon>Methanobacteriati</taxon>
        <taxon>Methanobacteriota</taxon>
        <taxon>Stenosarchaea group</taxon>
        <taxon>Halobacteria</taxon>
        <taxon>Halobacteriales</taxon>
        <taxon>Natrialbaceae</taxon>
        <taxon>Natronococcus</taxon>
    </lineage>
</organism>
<keyword evidence="1" id="KW-1133">Transmembrane helix</keyword>
<gene>
    <name evidence="2" type="ORF">C492_05410</name>
</gene>
<feature type="transmembrane region" description="Helical" evidence="1">
    <location>
        <begin position="53"/>
        <end position="74"/>
    </location>
</feature>
<keyword evidence="3" id="KW-1185">Reference proteome</keyword>
<dbReference type="EMBL" id="AOIA01000033">
    <property type="protein sequence ID" value="ELY64340.1"/>
    <property type="molecule type" value="Genomic_DNA"/>
</dbReference>
<sequence length="81" mass="8567">MSAIAVAKKDFRDAVRSRTLLVLTVLFGLFTVGGAYLASWAAEVLEGGAETTLDLIIALQTPAGYLVPLALGILRFDSVDL</sequence>
<evidence type="ECO:0000256" key="1">
    <source>
        <dbReference type="SAM" id="Phobius"/>
    </source>
</evidence>
<dbReference type="RefSeq" id="WP_008421193.1">
    <property type="nucleotide sequence ID" value="NZ_AOIA01000033.1"/>
</dbReference>
<keyword evidence="1" id="KW-0472">Membrane</keyword>
<keyword evidence="1" id="KW-0812">Transmembrane</keyword>
<comment type="caution">
    <text evidence="2">The sequence shown here is derived from an EMBL/GenBank/DDBJ whole genome shotgun (WGS) entry which is preliminary data.</text>
</comment>
<protein>
    <submittedName>
        <fullName evidence="2">ABC-2 type transporter</fullName>
    </submittedName>
</protein>
<accession>L9XRD3</accession>
<proteinExistence type="predicted"/>
<dbReference type="AlphaFoldDB" id="L9XRD3"/>
<evidence type="ECO:0000313" key="3">
    <source>
        <dbReference type="Proteomes" id="UP000011531"/>
    </source>
</evidence>
<dbReference type="Pfam" id="PF12679">
    <property type="entry name" value="ABC2_membrane_2"/>
    <property type="match status" value="1"/>
</dbReference>